<evidence type="ECO:0000313" key="3">
    <source>
        <dbReference type="Proteomes" id="UP000028702"/>
    </source>
</evidence>
<keyword evidence="1" id="KW-0175">Coiled coil</keyword>
<protein>
    <submittedName>
        <fullName evidence="2">Conserved protein</fullName>
    </submittedName>
</protein>
<dbReference type="RefSeq" id="WP_045446496.1">
    <property type="nucleotide sequence ID" value="NZ_BBIO01000009.1"/>
</dbReference>
<dbReference type="Proteomes" id="UP000028702">
    <property type="component" value="Unassembled WGS sequence"/>
</dbReference>
<dbReference type="STRING" id="1333998.M2A_1960"/>
<sequence length="137" mass="15629">MAQGSSEAKPIFIEVGAGELIDKITILRIKSERMSDEAKLKNVRHELDVLSKARSENLDDTQELRKLEAELKKINEALWVIEDDIRECEARKDFGDTFIELARAVYKTNDKRAAVKKDINLLTGASIVEEKSYTEFE</sequence>
<organism evidence="2 3">
    <name type="scientific">Tepidicaulis marinus</name>
    <dbReference type="NCBI Taxonomy" id="1333998"/>
    <lineage>
        <taxon>Bacteria</taxon>
        <taxon>Pseudomonadati</taxon>
        <taxon>Pseudomonadota</taxon>
        <taxon>Alphaproteobacteria</taxon>
        <taxon>Hyphomicrobiales</taxon>
        <taxon>Parvibaculaceae</taxon>
        <taxon>Tepidicaulis</taxon>
    </lineage>
</organism>
<dbReference type="Pfam" id="PF19662">
    <property type="entry name" value="DUF6165"/>
    <property type="match status" value="1"/>
</dbReference>
<evidence type="ECO:0000313" key="2">
    <source>
        <dbReference type="EMBL" id="GAK45461.1"/>
    </source>
</evidence>
<dbReference type="eggNOG" id="COG0859">
    <property type="taxonomic scope" value="Bacteria"/>
</dbReference>
<dbReference type="InterPro" id="IPR046163">
    <property type="entry name" value="DUF6165"/>
</dbReference>
<keyword evidence="3" id="KW-1185">Reference proteome</keyword>
<feature type="coiled-coil region" evidence="1">
    <location>
        <begin position="50"/>
        <end position="84"/>
    </location>
</feature>
<dbReference type="EMBL" id="BBIO01000009">
    <property type="protein sequence ID" value="GAK45461.1"/>
    <property type="molecule type" value="Genomic_DNA"/>
</dbReference>
<proteinExistence type="predicted"/>
<name>A0A081BBP3_9HYPH</name>
<accession>A0A081BBP3</accession>
<dbReference type="AlphaFoldDB" id="A0A081BBP3"/>
<evidence type="ECO:0000256" key="1">
    <source>
        <dbReference type="SAM" id="Coils"/>
    </source>
</evidence>
<comment type="caution">
    <text evidence="2">The sequence shown here is derived from an EMBL/GenBank/DDBJ whole genome shotgun (WGS) entry which is preliminary data.</text>
</comment>
<gene>
    <name evidence="2" type="ORF">M2A_1960</name>
</gene>
<reference evidence="2 3" key="1">
    <citation type="submission" date="2014-07" db="EMBL/GenBank/DDBJ databases">
        <title>Tepidicaulis marinum gen. nov., sp. nov., a novel marine bacterium denitrifying nitrate to nitrous oxide strictly under microaerobic conditions.</title>
        <authorList>
            <person name="Takeuchi M."/>
            <person name="Yamagishi T."/>
            <person name="Kamagata Y."/>
            <person name="Oshima K."/>
            <person name="Hattori M."/>
            <person name="Katayama T."/>
            <person name="Hanada S."/>
            <person name="Tamaki H."/>
            <person name="Marumo K."/>
            <person name="Maeda H."/>
            <person name="Nedachi M."/>
            <person name="Iwasaki W."/>
            <person name="Suwa Y."/>
            <person name="Sakata S."/>
        </authorList>
    </citation>
    <scope>NUCLEOTIDE SEQUENCE [LARGE SCALE GENOMIC DNA]</scope>
    <source>
        <strain evidence="2 3">MA2</strain>
    </source>
</reference>